<dbReference type="PRINTS" id="PR00813">
    <property type="entry name" value="BCTERIALGSPG"/>
</dbReference>
<feature type="disulfide bond" evidence="4">
    <location>
        <begin position="125"/>
        <end position="144"/>
    </location>
</feature>
<dbReference type="AlphaFoldDB" id="A6F1J8"/>
<dbReference type="STRING" id="443152.MDG893_01290"/>
<dbReference type="GO" id="GO:0015628">
    <property type="term" value="P:protein secretion by the type II secretion system"/>
    <property type="evidence" value="ECO:0007669"/>
    <property type="project" value="InterPro"/>
</dbReference>
<feature type="transmembrane region" description="Helical" evidence="6">
    <location>
        <begin position="6"/>
        <end position="31"/>
    </location>
</feature>
<evidence type="ECO:0000256" key="6">
    <source>
        <dbReference type="SAM" id="Phobius"/>
    </source>
</evidence>
<protein>
    <recommendedName>
        <fullName evidence="3">Pilin</fullName>
    </recommendedName>
</protein>
<evidence type="ECO:0000256" key="5">
    <source>
        <dbReference type="RuleBase" id="RU000389"/>
    </source>
</evidence>
<keyword evidence="6" id="KW-0812">Transmembrane</keyword>
<reference evidence="7 8" key="1">
    <citation type="submission" date="2007-06" db="EMBL/GenBank/DDBJ databases">
        <authorList>
            <person name="Green D."/>
            <person name="Ferriera S."/>
            <person name="Johnson J."/>
            <person name="Kravitz S."/>
            <person name="Beeson K."/>
            <person name="Sutton G."/>
            <person name="Rogers Y.-H."/>
            <person name="Friedman R."/>
            <person name="Frazier M."/>
            <person name="Venter J.C."/>
        </authorList>
    </citation>
    <scope>NUCLEOTIDE SEQUENCE [LARGE SCALE GENOMIC DNA]</scope>
    <source>
        <strain evidence="7 8">DG893</strain>
    </source>
</reference>
<dbReference type="GO" id="GO:0009289">
    <property type="term" value="C:pilus"/>
    <property type="evidence" value="ECO:0007669"/>
    <property type="project" value="InterPro"/>
</dbReference>
<keyword evidence="8" id="KW-1185">Reference proteome</keyword>
<evidence type="ECO:0000313" key="7">
    <source>
        <dbReference type="EMBL" id="EDM47399.1"/>
    </source>
</evidence>
<keyword evidence="6" id="KW-0472">Membrane</keyword>
<dbReference type="InterPro" id="IPR000983">
    <property type="entry name" value="Bac_GSPG_pilin"/>
</dbReference>
<dbReference type="SUPFAM" id="SSF54523">
    <property type="entry name" value="Pili subunits"/>
    <property type="match status" value="1"/>
</dbReference>
<evidence type="ECO:0000313" key="8">
    <source>
        <dbReference type="Proteomes" id="UP000005856"/>
    </source>
</evidence>
<keyword evidence="4" id="KW-1015">Disulfide bond</keyword>
<evidence type="ECO:0000256" key="3">
    <source>
        <dbReference type="ARBA" id="ARBA00029638"/>
    </source>
</evidence>
<dbReference type="eggNOG" id="COG4969">
    <property type="taxonomic scope" value="Bacteria"/>
</dbReference>
<dbReference type="RefSeq" id="WP_007154138.1">
    <property type="nucleotide sequence ID" value="NZ_ABCP01000018.1"/>
</dbReference>
<dbReference type="InterPro" id="IPR012902">
    <property type="entry name" value="N_methyl_site"/>
</dbReference>
<dbReference type="GO" id="GO:0015627">
    <property type="term" value="C:type II protein secretion system complex"/>
    <property type="evidence" value="ECO:0007669"/>
    <property type="project" value="InterPro"/>
</dbReference>
<dbReference type="GO" id="GO:0007155">
    <property type="term" value="P:cell adhesion"/>
    <property type="evidence" value="ECO:0007669"/>
    <property type="project" value="InterPro"/>
</dbReference>
<keyword evidence="5" id="KW-0281">Fimbrium</keyword>
<comment type="caution">
    <text evidence="7">The sequence shown here is derived from an EMBL/GenBank/DDBJ whole genome shotgun (WGS) entry which is preliminary data.</text>
</comment>
<dbReference type="InterPro" id="IPR001082">
    <property type="entry name" value="Pilin"/>
</dbReference>
<dbReference type="NCBIfam" id="TIGR02532">
    <property type="entry name" value="IV_pilin_GFxxxE"/>
    <property type="match status" value="1"/>
</dbReference>
<keyword evidence="2" id="KW-0488">Methylation</keyword>
<gene>
    <name evidence="7" type="ORF">MDG893_01290</name>
</gene>
<comment type="similarity">
    <text evidence="1 5">Belongs to the N-Me-Phe pilin family.</text>
</comment>
<dbReference type="Proteomes" id="UP000005856">
    <property type="component" value="Unassembled WGS sequence"/>
</dbReference>
<evidence type="ECO:0000256" key="2">
    <source>
        <dbReference type="ARBA" id="ARBA00022481"/>
    </source>
</evidence>
<name>A6F1J8_9GAMM</name>
<dbReference type="Pfam" id="PF00114">
    <property type="entry name" value="Pilin"/>
    <property type="match status" value="1"/>
</dbReference>
<keyword evidence="6" id="KW-1133">Transmembrane helix</keyword>
<evidence type="ECO:0000256" key="4">
    <source>
        <dbReference type="PIRSR" id="PIRSR600983-52"/>
    </source>
</evidence>
<dbReference type="Pfam" id="PF07963">
    <property type="entry name" value="N_methyl"/>
    <property type="match status" value="1"/>
</dbReference>
<accession>A6F1J8</accession>
<proteinExistence type="inferred from homology"/>
<evidence type="ECO:0000256" key="1">
    <source>
        <dbReference type="ARBA" id="ARBA00005233"/>
    </source>
</evidence>
<organism evidence="7 8">
    <name type="scientific">Marinobacter algicola DG893</name>
    <dbReference type="NCBI Taxonomy" id="443152"/>
    <lineage>
        <taxon>Bacteria</taxon>
        <taxon>Pseudomonadati</taxon>
        <taxon>Pseudomonadota</taxon>
        <taxon>Gammaproteobacteria</taxon>
        <taxon>Pseudomonadales</taxon>
        <taxon>Marinobacteraceae</taxon>
        <taxon>Marinobacter</taxon>
    </lineage>
</organism>
<dbReference type="InterPro" id="IPR045584">
    <property type="entry name" value="Pilin-like"/>
</dbReference>
<sequence length="147" mass="15677">MTKQYAGFSLIEVMIVMAIIGILATLTIPLYHGNVLKSQVNRAISELSSYKAAFEVRVVNGEAVTNSNLGYVPSSLTTGSIATAIGITNSDGSGHMEVTLGDSAHPNLAGVILRLERDMTGIWTCKIDVSSAGSWREAYRPQDCSVL</sequence>
<dbReference type="Gene3D" id="3.30.700.10">
    <property type="entry name" value="Glycoprotein, Type 4 Pilin"/>
    <property type="match status" value="1"/>
</dbReference>
<dbReference type="EMBL" id="ABCP01000018">
    <property type="protein sequence ID" value="EDM47399.1"/>
    <property type="molecule type" value="Genomic_DNA"/>
</dbReference>
<dbReference type="PROSITE" id="PS00409">
    <property type="entry name" value="PROKAR_NTER_METHYL"/>
    <property type="match status" value="1"/>
</dbReference>